<feature type="chain" id="PRO_5046763268" evidence="1">
    <location>
        <begin position="26"/>
        <end position="319"/>
    </location>
</feature>
<evidence type="ECO:0000313" key="5">
    <source>
        <dbReference type="Proteomes" id="UP001325680"/>
    </source>
</evidence>
<dbReference type="Pfam" id="PF08522">
    <property type="entry name" value="BT_3987-like_N"/>
    <property type="match status" value="1"/>
</dbReference>
<dbReference type="Proteomes" id="UP001325680">
    <property type="component" value="Chromosome"/>
</dbReference>
<gene>
    <name evidence="4" type="ORF">U0035_21110</name>
</gene>
<evidence type="ECO:0000259" key="2">
    <source>
        <dbReference type="Pfam" id="PF00754"/>
    </source>
</evidence>
<feature type="domain" description="BT-3987-like N-terminal" evidence="3">
    <location>
        <begin position="38"/>
        <end position="153"/>
    </location>
</feature>
<keyword evidence="5" id="KW-1185">Reference proteome</keyword>
<dbReference type="Gene3D" id="2.60.40.1740">
    <property type="entry name" value="hypothetical protein (bacova_03559)"/>
    <property type="match status" value="1"/>
</dbReference>
<reference evidence="4 5" key="1">
    <citation type="submission" date="2023-12" db="EMBL/GenBank/DDBJ databases">
        <title>Genome sequencing and assembly of bacterial species from a model synthetic community.</title>
        <authorList>
            <person name="Hogle S.L."/>
        </authorList>
    </citation>
    <scope>NUCLEOTIDE SEQUENCE [LARGE SCALE GENOMIC DNA]</scope>
    <source>
        <strain evidence="4 5">HAMBI_3031</strain>
    </source>
</reference>
<dbReference type="EMBL" id="CP139960">
    <property type="protein sequence ID" value="WQD38172.1"/>
    <property type="molecule type" value="Genomic_DNA"/>
</dbReference>
<dbReference type="PROSITE" id="PS51257">
    <property type="entry name" value="PROKAR_LIPOPROTEIN"/>
    <property type="match status" value="1"/>
</dbReference>
<proteinExistence type="predicted"/>
<name>A0ABZ0W6Q8_9BACT</name>
<keyword evidence="1" id="KW-0732">Signal</keyword>
<feature type="signal peptide" evidence="1">
    <location>
        <begin position="1"/>
        <end position="25"/>
    </location>
</feature>
<accession>A0ABZ0W6Q8</accession>
<feature type="domain" description="F5/8 type C" evidence="2">
    <location>
        <begin position="193"/>
        <end position="300"/>
    </location>
</feature>
<dbReference type="InterPro" id="IPR000421">
    <property type="entry name" value="FA58C"/>
</dbReference>
<protein>
    <submittedName>
        <fullName evidence="4">DUF1735 domain-containing protein</fullName>
    </submittedName>
</protein>
<dbReference type="InterPro" id="IPR008979">
    <property type="entry name" value="Galactose-bd-like_sf"/>
</dbReference>
<dbReference type="InterPro" id="IPR013728">
    <property type="entry name" value="BT_3987-like_N"/>
</dbReference>
<organism evidence="4 5">
    <name type="scientific">Niabella yanshanensis</name>
    <dbReference type="NCBI Taxonomy" id="577386"/>
    <lineage>
        <taxon>Bacteria</taxon>
        <taxon>Pseudomonadati</taxon>
        <taxon>Bacteroidota</taxon>
        <taxon>Chitinophagia</taxon>
        <taxon>Chitinophagales</taxon>
        <taxon>Chitinophagaceae</taxon>
        <taxon>Niabella</taxon>
    </lineage>
</organism>
<dbReference type="SUPFAM" id="SSF49785">
    <property type="entry name" value="Galactose-binding domain-like"/>
    <property type="match status" value="1"/>
</dbReference>
<evidence type="ECO:0000313" key="4">
    <source>
        <dbReference type="EMBL" id="WQD38172.1"/>
    </source>
</evidence>
<sequence length="319" mass="35226">MNFLRHTIKCAAGLLAVGIAIIACNKPDEITVPFEGTIYMPQAFAEKSAITLILADSAEKIAFGGAYAGLGFPNSDIPLNFELKPSLVSTYNASNGTSYRLLPDSAYTIQGLSSVIPSGKTTSNPLTLSVASKKLSRDFQYILPIELMSAGGSKIDSARKIAYIRIENIIRKETDITQLAKLSVSQEHRDGPGAGEASSKLVDGSVDTKFLLHSFPANFWAQLSFETAKVVGAYTMTSANDQESRDPKNWRFQGSNDGTNWIDLDVQTDILFTDYKQTKRFEFDNNTPYKHYRLRIEALRSNPIGGLFQLAEWRLITFK</sequence>
<dbReference type="RefSeq" id="WP_114790911.1">
    <property type="nucleotide sequence ID" value="NZ_CP139960.1"/>
</dbReference>
<dbReference type="Gene3D" id="2.60.120.260">
    <property type="entry name" value="Galactose-binding domain-like"/>
    <property type="match status" value="1"/>
</dbReference>
<evidence type="ECO:0000259" key="3">
    <source>
        <dbReference type="Pfam" id="PF08522"/>
    </source>
</evidence>
<evidence type="ECO:0000256" key="1">
    <source>
        <dbReference type="SAM" id="SignalP"/>
    </source>
</evidence>
<dbReference type="Pfam" id="PF00754">
    <property type="entry name" value="F5_F8_type_C"/>
    <property type="match status" value="1"/>
</dbReference>